<dbReference type="Proteomes" id="UP000798662">
    <property type="component" value="Chromosome 1"/>
</dbReference>
<organism evidence="1 2">
    <name type="scientific">Pyropia yezoensis</name>
    <name type="common">Susabi-nori</name>
    <name type="synonym">Porphyra yezoensis</name>
    <dbReference type="NCBI Taxonomy" id="2788"/>
    <lineage>
        <taxon>Eukaryota</taxon>
        <taxon>Rhodophyta</taxon>
        <taxon>Bangiophyceae</taxon>
        <taxon>Bangiales</taxon>
        <taxon>Bangiaceae</taxon>
        <taxon>Pyropia</taxon>
    </lineage>
</organism>
<evidence type="ECO:0000313" key="1">
    <source>
        <dbReference type="EMBL" id="KAK1858292.1"/>
    </source>
</evidence>
<protein>
    <submittedName>
        <fullName evidence="1">Uncharacterized protein</fullName>
    </submittedName>
</protein>
<reference evidence="1" key="1">
    <citation type="submission" date="2019-11" db="EMBL/GenBank/DDBJ databases">
        <title>Nori genome reveals adaptations in red seaweeds to the harsh intertidal environment.</title>
        <authorList>
            <person name="Wang D."/>
            <person name="Mao Y."/>
        </authorList>
    </citation>
    <scope>NUCLEOTIDE SEQUENCE</scope>
    <source>
        <tissue evidence="1">Gametophyte</tissue>
    </source>
</reference>
<comment type="caution">
    <text evidence="1">The sequence shown here is derived from an EMBL/GenBank/DDBJ whole genome shotgun (WGS) entry which is preliminary data.</text>
</comment>
<sequence>MSALDEGTAAARTRDESTTPSHSSSSEHLKASHSAVAVGEEGLSVAVIGNATFVAEHAASLDDKVLVDVANPVSPSFRTTVGGLVAKATGRRGGPDGVAAAAAGESTAERLAAVVASQAPPTTAVVKAFNNVSAYTLEEGTAQVPPPIVFASADDGAAKASVMGLARRMGFSAMDAGGLATARTQETSIHRFFDGWVSAVVVSAVILFLWSLYWANIFYAQGRPTTALWYGWLLFPAGDVAVVLLAATFLPGSIAAAVQLVRGTAKVPFPAPFASWLAIRKQLGMIGWWLATMHAIAGALHGAPRRTETRIPQYENYTYIAFGVIAYAFYVVMAMSSNPAVASGLSWTEFKFVFSFLGLLTMALTLVHVGVFIKLIAPGAAAADNPVSTAFLAFGVLGFAAVSMLLCKVPPLSVAIRRVRSK</sequence>
<proteinExistence type="predicted"/>
<evidence type="ECO:0000313" key="2">
    <source>
        <dbReference type="Proteomes" id="UP000798662"/>
    </source>
</evidence>
<accession>A0ACC3BKF5</accession>
<name>A0ACC3BKF5_PYRYE</name>
<dbReference type="EMBL" id="CM020618">
    <property type="protein sequence ID" value="KAK1858292.1"/>
    <property type="molecule type" value="Genomic_DNA"/>
</dbReference>
<keyword evidence="2" id="KW-1185">Reference proteome</keyword>
<gene>
    <name evidence="1" type="ORF">I4F81_000901</name>
</gene>